<evidence type="ECO:0000256" key="1">
    <source>
        <dbReference type="ARBA" id="ARBA00002689"/>
    </source>
</evidence>
<dbReference type="OrthoDB" id="4037694at2759"/>
<name>A0A9P4Z452_9HYPO</name>
<evidence type="ECO:0000256" key="7">
    <source>
        <dbReference type="ARBA" id="ARBA00023128"/>
    </source>
</evidence>
<comment type="caution">
    <text evidence="13">The sequence shown here is derived from an EMBL/GenBank/DDBJ whole genome shotgun (WGS) entry which is preliminary data.</text>
</comment>
<keyword evidence="12" id="KW-0175">Coiled coil</keyword>
<dbReference type="RefSeq" id="XP_035324951.1">
    <property type="nucleotide sequence ID" value="XM_035462021.1"/>
</dbReference>
<evidence type="ECO:0000256" key="12">
    <source>
        <dbReference type="SAM" id="Coils"/>
    </source>
</evidence>
<keyword evidence="14" id="KW-1185">Reference proteome</keyword>
<dbReference type="GeneID" id="55966265"/>
<dbReference type="InterPro" id="IPR031463">
    <property type="entry name" value="Mic12"/>
</dbReference>
<sequence>MGFTSGFTGGVALTLSVTYLSVLAHQRNRERQGALLRAQALQLQSIIDPLPAALPPTRSEFAAAQRATTIEVAKDRWNHEVERAVRWAQTTDWDDVRSGIESTIETLWSRASGQAPAQPAGIPELERAGKAARRLGRDAEETARSAYVEAKRQARSVEQAAENKLLEARLRANRAETAVVEAGKDLIGRAKAAVVGDGDGDNATPEGPTPVQIALRQRFEKPADAAKPKTVAEALRERYIPLDQWEGNVLRGL</sequence>
<comment type="subunit">
    <text evidence="11">Component of the mitochondrial contact site and cristae organizing system (MICOS) complex.</text>
</comment>
<evidence type="ECO:0000256" key="3">
    <source>
        <dbReference type="ARBA" id="ARBA00009188"/>
    </source>
</evidence>
<keyword evidence="8" id="KW-0472">Membrane</keyword>
<dbReference type="AlphaFoldDB" id="A0A9P4Z452"/>
<dbReference type="GO" id="GO:0042407">
    <property type="term" value="P:cristae formation"/>
    <property type="evidence" value="ECO:0007669"/>
    <property type="project" value="InterPro"/>
</dbReference>
<organism evidence="13 14">
    <name type="scientific">Geosmithia morbida</name>
    <dbReference type="NCBI Taxonomy" id="1094350"/>
    <lineage>
        <taxon>Eukaryota</taxon>
        <taxon>Fungi</taxon>
        <taxon>Dikarya</taxon>
        <taxon>Ascomycota</taxon>
        <taxon>Pezizomycotina</taxon>
        <taxon>Sordariomycetes</taxon>
        <taxon>Hypocreomycetidae</taxon>
        <taxon>Hypocreales</taxon>
        <taxon>Bionectriaceae</taxon>
        <taxon>Geosmithia</taxon>
    </lineage>
</organism>
<evidence type="ECO:0000256" key="5">
    <source>
        <dbReference type="ARBA" id="ARBA00022692"/>
    </source>
</evidence>
<dbReference type="GO" id="GO:0044284">
    <property type="term" value="C:mitochondrial crista junction"/>
    <property type="evidence" value="ECO:0007669"/>
    <property type="project" value="InterPro"/>
</dbReference>
<dbReference type="GO" id="GO:0061617">
    <property type="term" value="C:MICOS complex"/>
    <property type="evidence" value="ECO:0007669"/>
    <property type="project" value="UniProtKB-UniRule"/>
</dbReference>
<accession>A0A9P4Z452</accession>
<feature type="coiled-coil region" evidence="12">
    <location>
        <begin position="147"/>
        <end position="178"/>
    </location>
</feature>
<evidence type="ECO:0000256" key="9">
    <source>
        <dbReference type="ARBA" id="ARBA00032159"/>
    </source>
</evidence>
<evidence type="ECO:0000256" key="6">
    <source>
        <dbReference type="ARBA" id="ARBA00022989"/>
    </source>
</evidence>
<evidence type="ECO:0000256" key="11">
    <source>
        <dbReference type="RuleBase" id="RU363010"/>
    </source>
</evidence>
<comment type="similarity">
    <text evidence="3 11">Belongs to the MICOS complex subunit Mic12 family.</text>
</comment>
<comment type="subcellular location">
    <subcellularLocation>
        <location evidence="2">Membrane</location>
    </subcellularLocation>
    <subcellularLocation>
        <location evidence="11">Mitochondrion inner membrane</location>
        <topology evidence="11">Single-pass membrane protein</topology>
    </subcellularLocation>
</comment>
<evidence type="ECO:0000313" key="13">
    <source>
        <dbReference type="EMBL" id="KAF4126299.1"/>
    </source>
</evidence>
<keyword evidence="7 11" id="KW-0496">Mitochondrion</keyword>
<evidence type="ECO:0000256" key="2">
    <source>
        <dbReference type="ARBA" id="ARBA00004370"/>
    </source>
</evidence>
<dbReference type="Pfam" id="PF17050">
    <property type="entry name" value="AIM5"/>
    <property type="match status" value="1"/>
</dbReference>
<protein>
    <recommendedName>
        <fullName evidence="4 11">MICOS complex subunit MIC12</fullName>
    </recommendedName>
    <alternativeName>
        <fullName evidence="10 11">Altered inheritance of mitochondria protein 5, mitochondrial</fullName>
    </alternativeName>
    <alternativeName>
        <fullName evidence="9 11">Found in mitochondrial proteome protein 51</fullName>
    </alternativeName>
</protein>
<keyword evidence="5" id="KW-0812">Transmembrane</keyword>
<dbReference type="Proteomes" id="UP000749293">
    <property type="component" value="Unassembled WGS sequence"/>
</dbReference>
<proteinExistence type="inferred from homology"/>
<gene>
    <name evidence="13" type="ORF">GMORB2_0035</name>
</gene>
<evidence type="ECO:0000256" key="8">
    <source>
        <dbReference type="ARBA" id="ARBA00023136"/>
    </source>
</evidence>
<comment type="function">
    <text evidence="1 11">Component of the MICOS complex, a large protein complex of the mitochondrial inner membrane that plays crucial roles in the maintenance of crista junctions, inner membrane architecture, and formation of contact sites to the outer membrane.</text>
</comment>
<evidence type="ECO:0000256" key="10">
    <source>
        <dbReference type="ARBA" id="ARBA00032985"/>
    </source>
</evidence>
<evidence type="ECO:0000313" key="14">
    <source>
        <dbReference type="Proteomes" id="UP000749293"/>
    </source>
</evidence>
<keyword evidence="11" id="KW-0999">Mitochondrion inner membrane</keyword>
<keyword evidence="6" id="KW-1133">Transmembrane helix</keyword>
<evidence type="ECO:0000256" key="4">
    <source>
        <dbReference type="ARBA" id="ARBA00018170"/>
    </source>
</evidence>
<reference evidence="13" key="1">
    <citation type="submission" date="2020-03" db="EMBL/GenBank/DDBJ databases">
        <title>Site-based positive gene gene selection in Geosmithia morbida across the United States reveals a broad range of putative effectors and factors for local host and environmental adapation.</title>
        <authorList>
            <person name="Onufrak A."/>
            <person name="Murdoch R.W."/>
            <person name="Gazis R."/>
            <person name="Huff M."/>
            <person name="Staton M."/>
            <person name="Klingeman W."/>
            <person name="Hadziabdic D."/>
        </authorList>
    </citation>
    <scope>NUCLEOTIDE SEQUENCE</scope>
    <source>
        <strain evidence="13">1262</strain>
    </source>
</reference>
<dbReference type="EMBL" id="JAANYQ010000001">
    <property type="protein sequence ID" value="KAF4126299.1"/>
    <property type="molecule type" value="Genomic_DNA"/>
</dbReference>